<dbReference type="Pfam" id="PF02230">
    <property type="entry name" value="Abhydrolase_2"/>
    <property type="match status" value="1"/>
</dbReference>
<keyword evidence="2" id="KW-0378">Hydrolase</keyword>
<comment type="similarity">
    <text evidence="1">Belongs to the AB hydrolase superfamily. AB hydrolase 2 family.</text>
</comment>
<proteinExistence type="inferred from homology"/>
<dbReference type="Gene3D" id="3.40.50.1820">
    <property type="entry name" value="alpha/beta hydrolase"/>
    <property type="match status" value="1"/>
</dbReference>
<accession>A0A561T4M6</accession>
<dbReference type="AlphaFoldDB" id="A0A561T4M6"/>
<dbReference type="Proteomes" id="UP000321261">
    <property type="component" value="Unassembled WGS sequence"/>
</dbReference>
<name>A0A561T4M6_9PSEU</name>
<feature type="domain" description="Phospholipase/carboxylesterase/thioesterase" evidence="3">
    <location>
        <begin position="52"/>
        <end position="201"/>
    </location>
</feature>
<dbReference type="PANTHER" id="PTHR10655">
    <property type="entry name" value="LYSOPHOSPHOLIPASE-RELATED"/>
    <property type="match status" value="1"/>
</dbReference>
<dbReference type="EMBL" id="VIWU01000001">
    <property type="protein sequence ID" value="TWF82070.1"/>
    <property type="molecule type" value="Genomic_DNA"/>
</dbReference>
<dbReference type="SUPFAM" id="SSF53474">
    <property type="entry name" value="alpha/beta-Hydrolases"/>
    <property type="match status" value="1"/>
</dbReference>
<dbReference type="GO" id="GO:0016787">
    <property type="term" value="F:hydrolase activity"/>
    <property type="evidence" value="ECO:0007669"/>
    <property type="project" value="UniProtKB-KW"/>
</dbReference>
<gene>
    <name evidence="4" type="ORF">FHX44_118015</name>
</gene>
<dbReference type="PANTHER" id="PTHR10655:SF17">
    <property type="entry name" value="LYSOPHOSPHOLIPASE-LIKE PROTEIN 1"/>
    <property type="match status" value="1"/>
</dbReference>
<evidence type="ECO:0000256" key="1">
    <source>
        <dbReference type="ARBA" id="ARBA00006499"/>
    </source>
</evidence>
<sequence length="212" mass="22159">MARVERWGDPPAEAGLAVLAVHGRGQEPVYLWEVAQRVAAGGTAWYAPAAPGRTWYPQRFTEPLEANEPDLSAALGAVDAVLDTLARDGFGVERVVLLGFSQGACLLAEHLLRHPRRYAGAALLTGGFAGPPGSTRTVAGDLAGTPVLLATSSRDAWVPVERVRETAALLGGAGAEITLRIDDDPEHHVNDDTVAAVRALLARALGASQSAC</sequence>
<dbReference type="InterPro" id="IPR029058">
    <property type="entry name" value="AB_hydrolase_fold"/>
</dbReference>
<organism evidence="4 5">
    <name type="scientific">Pseudonocardia hierapolitana</name>
    <dbReference type="NCBI Taxonomy" id="1128676"/>
    <lineage>
        <taxon>Bacteria</taxon>
        <taxon>Bacillati</taxon>
        <taxon>Actinomycetota</taxon>
        <taxon>Actinomycetes</taxon>
        <taxon>Pseudonocardiales</taxon>
        <taxon>Pseudonocardiaceae</taxon>
        <taxon>Pseudonocardia</taxon>
    </lineage>
</organism>
<reference evidence="4 5" key="1">
    <citation type="submission" date="2019-06" db="EMBL/GenBank/DDBJ databases">
        <title>Sequencing the genomes of 1000 actinobacteria strains.</title>
        <authorList>
            <person name="Klenk H.-P."/>
        </authorList>
    </citation>
    <scope>NUCLEOTIDE SEQUENCE [LARGE SCALE GENOMIC DNA]</scope>
    <source>
        <strain evidence="4 5">DSM 45671</strain>
    </source>
</reference>
<evidence type="ECO:0000313" key="5">
    <source>
        <dbReference type="Proteomes" id="UP000321261"/>
    </source>
</evidence>
<comment type="caution">
    <text evidence="4">The sequence shown here is derived from an EMBL/GenBank/DDBJ whole genome shotgun (WGS) entry which is preliminary data.</text>
</comment>
<protein>
    <submittedName>
        <fullName evidence="4">Phospholipase/carboxylesterase</fullName>
    </submittedName>
</protein>
<evidence type="ECO:0000313" key="4">
    <source>
        <dbReference type="EMBL" id="TWF82070.1"/>
    </source>
</evidence>
<evidence type="ECO:0000259" key="3">
    <source>
        <dbReference type="Pfam" id="PF02230"/>
    </source>
</evidence>
<keyword evidence="5" id="KW-1185">Reference proteome</keyword>
<dbReference type="InterPro" id="IPR050565">
    <property type="entry name" value="LYPA1-2/EST-like"/>
</dbReference>
<dbReference type="InterPro" id="IPR003140">
    <property type="entry name" value="PLipase/COase/thioEstase"/>
</dbReference>
<evidence type="ECO:0000256" key="2">
    <source>
        <dbReference type="ARBA" id="ARBA00022801"/>
    </source>
</evidence>